<dbReference type="Pfam" id="PF14310">
    <property type="entry name" value="Fn3-like"/>
    <property type="match status" value="1"/>
</dbReference>
<dbReference type="PROSITE" id="PS00775">
    <property type="entry name" value="GLYCOSYL_HYDROL_F3"/>
    <property type="match status" value="1"/>
</dbReference>
<dbReference type="OrthoDB" id="9805821at2"/>
<dbReference type="Pfam" id="PF01915">
    <property type="entry name" value="Glyco_hydro_3_C"/>
    <property type="match status" value="1"/>
</dbReference>
<dbReference type="InterPro" id="IPR036962">
    <property type="entry name" value="Glyco_hydro_3_N_sf"/>
</dbReference>
<keyword evidence="3" id="KW-0119">Carbohydrate metabolism</keyword>
<accession>A0A3P3U2Q3</accession>
<dbReference type="InterPro" id="IPR036881">
    <property type="entry name" value="Glyco_hydro_3_C_sf"/>
</dbReference>
<evidence type="ECO:0000256" key="1">
    <source>
        <dbReference type="ARBA" id="ARBA00005336"/>
    </source>
</evidence>
<gene>
    <name evidence="6" type="ORF">EHV15_17975</name>
</gene>
<keyword evidence="7" id="KW-1185">Reference proteome</keyword>
<dbReference type="EMBL" id="RRCN01000001">
    <property type="protein sequence ID" value="RRJ64601.1"/>
    <property type="molecule type" value="Genomic_DNA"/>
</dbReference>
<dbReference type="InterPro" id="IPR026891">
    <property type="entry name" value="Fn3-like"/>
</dbReference>
<proteinExistence type="inferred from homology"/>
<comment type="similarity">
    <text evidence="1 4">Belongs to the glycosyl hydrolase 3 family.</text>
</comment>
<evidence type="ECO:0000259" key="5">
    <source>
        <dbReference type="SMART" id="SM01217"/>
    </source>
</evidence>
<dbReference type="Proteomes" id="UP000267017">
    <property type="component" value="Unassembled WGS sequence"/>
</dbReference>
<evidence type="ECO:0000256" key="3">
    <source>
        <dbReference type="ARBA" id="ARBA00023277"/>
    </source>
</evidence>
<dbReference type="PANTHER" id="PTHR42715">
    <property type="entry name" value="BETA-GLUCOSIDASE"/>
    <property type="match status" value="1"/>
</dbReference>
<dbReference type="Gene3D" id="2.60.40.10">
    <property type="entry name" value="Immunoglobulins"/>
    <property type="match status" value="1"/>
</dbReference>
<dbReference type="InterPro" id="IPR050288">
    <property type="entry name" value="Cellulose_deg_GH3"/>
</dbReference>
<evidence type="ECO:0000256" key="2">
    <source>
        <dbReference type="ARBA" id="ARBA00022801"/>
    </source>
</evidence>
<dbReference type="InterPro" id="IPR001764">
    <property type="entry name" value="Glyco_hydro_3_N"/>
</dbReference>
<protein>
    <submittedName>
        <fullName evidence="6">Glycosyl hydrolase</fullName>
    </submittedName>
</protein>
<evidence type="ECO:0000313" key="7">
    <source>
        <dbReference type="Proteomes" id="UP000267017"/>
    </source>
</evidence>
<dbReference type="SUPFAM" id="SSF52279">
    <property type="entry name" value="Beta-D-glucan exohydrolase, C-terminal domain"/>
    <property type="match status" value="1"/>
</dbReference>
<comment type="caution">
    <text evidence="6">The sequence shown here is derived from an EMBL/GenBank/DDBJ whole genome shotgun (WGS) entry which is preliminary data.</text>
</comment>
<dbReference type="PRINTS" id="PR00133">
    <property type="entry name" value="GLHYDRLASE3"/>
</dbReference>
<dbReference type="SMART" id="SM01217">
    <property type="entry name" value="Fn3_like"/>
    <property type="match status" value="1"/>
</dbReference>
<feature type="domain" description="Fibronectin type III-like" evidence="5">
    <location>
        <begin position="586"/>
        <end position="656"/>
    </location>
</feature>
<dbReference type="InterPro" id="IPR002772">
    <property type="entry name" value="Glyco_hydro_3_C"/>
</dbReference>
<dbReference type="AlphaFoldDB" id="A0A3P3U2Q3"/>
<dbReference type="RefSeq" id="WP_128632405.1">
    <property type="nucleotide sequence ID" value="NZ_RRCN01000001.1"/>
</dbReference>
<dbReference type="SUPFAM" id="SSF51445">
    <property type="entry name" value="(Trans)glycosidases"/>
    <property type="match status" value="1"/>
</dbReference>
<evidence type="ECO:0000256" key="4">
    <source>
        <dbReference type="RuleBase" id="RU361161"/>
    </source>
</evidence>
<dbReference type="PANTHER" id="PTHR42715:SF10">
    <property type="entry name" value="BETA-GLUCOSIDASE"/>
    <property type="match status" value="1"/>
</dbReference>
<dbReference type="Gene3D" id="3.20.20.300">
    <property type="entry name" value="Glycoside hydrolase, family 3, N-terminal domain"/>
    <property type="match status" value="1"/>
</dbReference>
<dbReference type="FunFam" id="2.60.40.10:FF:000495">
    <property type="entry name" value="Periplasmic beta-glucosidase"/>
    <property type="match status" value="1"/>
</dbReference>
<dbReference type="Pfam" id="PF00933">
    <property type="entry name" value="Glyco_hydro_3"/>
    <property type="match status" value="1"/>
</dbReference>
<keyword evidence="2 4" id="KW-0378">Hydrolase</keyword>
<name>A0A3P3U2Q3_9BACL</name>
<dbReference type="InterPro" id="IPR017853">
    <property type="entry name" value="GH"/>
</dbReference>
<dbReference type="GO" id="GO:0008422">
    <property type="term" value="F:beta-glucosidase activity"/>
    <property type="evidence" value="ECO:0007669"/>
    <property type="project" value="UniProtKB-ARBA"/>
</dbReference>
<organism evidence="6 7">
    <name type="scientific">Paenibacillus oralis</name>
    <dbReference type="NCBI Taxonomy" id="2490856"/>
    <lineage>
        <taxon>Bacteria</taxon>
        <taxon>Bacillati</taxon>
        <taxon>Bacillota</taxon>
        <taxon>Bacilli</taxon>
        <taxon>Bacillales</taxon>
        <taxon>Paenibacillaceae</taxon>
        <taxon>Paenibacillus</taxon>
    </lineage>
</organism>
<evidence type="ECO:0000313" key="6">
    <source>
        <dbReference type="EMBL" id="RRJ64601.1"/>
    </source>
</evidence>
<dbReference type="InterPro" id="IPR013783">
    <property type="entry name" value="Ig-like_fold"/>
</dbReference>
<reference evidence="6 7" key="1">
    <citation type="submission" date="2018-11" db="EMBL/GenBank/DDBJ databases">
        <title>Genome sequencing of Paenibacillus sp. KCOM 3021 (= ChDC PVNT-B20).</title>
        <authorList>
            <person name="Kook J.-K."/>
            <person name="Park S.-N."/>
            <person name="Lim Y.K."/>
        </authorList>
    </citation>
    <scope>NUCLEOTIDE SEQUENCE [LARGE SCALE GENOMIC DNA]</scope>
    <source>
        <strain evidence="6 7">KCOM 3021</strain>
    </source>
</reference>
<keyword evidence="4" id="KW-0326">Glycosidase</keyword>
<dbReference type="GO" id="GO:0005975">
    <property type="term" value="P:carbohydrate metabolic process"/>
    <property type="evidence" value="ECO:0007669"/>
    <property type="project" value="InterPro"/>
</dbReference>
<sequence length="751" mass="82328">MERNIKALMARLSLEEKAALCSGVGAWHTKALPEHGIPAIMMTDGPHGLRKQNGVQDHMGLNDSVPATCFPTAAGLASSWNRELVEQVGIALGEECQAEGVGIILGPGANIKRSPLCGRNFEYFSEDTYLSSELATKHIQGVQSQGVGTSLKHFAVNNQETRRFNINVMLDERTFREIYLASFEGAVVNAGPWTIMSAYNKINGVFCSENKRLLTDILRNEWGFEGLVVSDWGAVSEREAALEAGLDLEMPDSNGVGSCKVMEAVQQGSIGLDTLDTAVERILTVIFRAVDSQKENATYDQEAHHQLARAAAAESMVLLKNENAVLPLENKGTIAVLGTFAKKPRYQGAGSSRVQPTKLDIPYEEIQKVARDTELLYAEGYSLEKDEPNEAMIEVAKAVASQADAAILFVGLPEECDAEGVDRKHLRLPDNQNALIEAVSTVQDKIILVLLNGSAVEMPWINKVQAVLEAYLGGQAMAGAVADLLFGVRNPSGKLAETFPEKLSHTPSFINFPGEREQVEYREGLFIGYRYFDKVDTKPLFPFGHGLSYTSFAYSDLQIDKSEITDAEELQVTVKVRNTGQRAGKEIVQLYVKDVESSVLRPVKELKGFEKVELEPGEEKRVAFRLGKRAFAYYHVDLQDWYVESGDFEILIGKSSEDIVLSHTVVVHSTTKVRKKFTLDSTLGDIRAEPAGAGLVNKILMGMGFGSSRTDAPLGMDMDALLNSLKLRIVESHGAIPKEQLEELLAALNES</sequence>
<dbReference type="Gene3D" id="3.40.50.1700">
    <property type="entry name" value="Glycoside hydrolase family 3 C-terminal domain"/>
    <property type="match status" value="1"/>
</dbReference>
<dbReference type="InterPro" id="IPR019800">
    <property type="entry name" value="Glyco_hydro_3_AS"/>
</dbReference>